<dbReference type="Pfam" id="PF12833">
    <property type="entry name" value="HTH_18"/>
    <property type="match status" value="1"/>
</dbReference>
<keyword evidence="2" id="KW-0238">DNA-binding</keyword>
<evidence type="ECO:0000313" key="6">
    <source>
        <dbReference type="Proteomes" id="UP001527099"/>
    </source>
</evidence>
<protein>
    <submittedName>
        <fullName evidence="5">AraC family transcriptional regulator</fullName>
    </submittedName>
</protein>
<feature type="domain" description="HTH araC/xylS-type" evidence="4">
    <location>
        <begin position="159"/>
        <end position="257"/>
    </location>
</feature>
<dbReference type="SUPFAM" id="SSF46689">
    <property type="entry name" value="Homeodomain-like"/>
    <property type="match status" value="2"/>
</dbReference>
<keyword evidence="3" id="KW-0804">Transcription</keyword>
<keyword evidence="1" id="KW-0805">Transcription regulation</keyword>
<dbReference type="PANTHER" id="PTHR43280:SF2">
    <property type="entry name" value="HTH-TYPE TRANSCRIPTIONAL REGULATOR EXSA"/>
    <property type="match status" value="1"/>
</dbReference>
<evidence type="ECO:0000313" key="5">
    <source>
        <dbReference type="EMBL" id="MCY9696706.1"/>
    </source>
</evidence>
<dbReference type="InterPro" id="IPR018060">
    <property type="entry name" value="HTH_AraC"/>
</dbReference>
<organism evidence="5 6">
    <name type="scientific">Paenibacillus alginolyticus</name>
    <dbReference type="NCBI Taxonomy" id="59839"/>
    <lineage>
        <taxon>Bacteria</taxon>
        <taxon>Bacillati</taxon>
        <taxon>Bacillota</taxon>
        <taxon>Bacilli</taxon>
        <taxon>Bacillales</taxon>
        <taxon>Paenibacillaceae</taxon>
        <taxon>Paenibacillus</taxon>
    </lineage>
</organism>
<dbReference type="PROSITE" id="PS01124">
    <property type="entry name" value="HTH_ARAC_FAMILY_2"/>
    <property type="match status" value="1"/>
</dbReference>
<dbReference type="Gene3D" id="1.10.10.60">
    <property type="entry name" value="Homeodomain-like"/>
    <property type="match status" value="2"/>
</dbReference>
<reference evidence="5 6" key="1">
    <citation type="submission" date="2022-05" db="EMBL/GenBank/DDBJ databases">
        <title>Genome Sequencing of Bee-Associated Microbes.</title>
        <authorList>
            <person name="Dunlap C."/>
        </authorList>
    </citation>
    <scope>NUCLEOTIDE SEQUENCE [LARGE SCALE GENOMIC DNA]</scope>
    <source>
        <strain evidence="5 6">NRRL B-14421</strain>
    </source>
</reference>
<comment type="caution">
    <text evidence="5">The sequence shown here is derived from an EMBL/GenBank/DDBJ whole genome shotgun (WGS) entry which is preliminary data.</text>
</comment>
<dbReference type="PROSITE" id="PS00041">
    <property type="entry name" value="HTH_ARAC_FAMILY_1"/>
    <property type="match status" value="1"/>
</dbReference>
<dbReference type="InterPro" id="IPR009057">
    <property type="entry name" value="Homeodomain-like_sf"/>
</dbReference>
<dbReference type="EMBL" id="JAMDMX010000107">
    <property type="protein sequence ID" value="MCY9696706.1"/>
    <property type="molecule type" value="Genomic_DNA"/>
</dbReference>
<evidence type="ECO:0000256" key="2">
    <source>
        <dbReference type="ARBA" id="ARBA00023125"/>
    </source>
</evidence>
<sequence>MAFRDVTIKLISHVYWHRKVAFMLEEDEYPCWTIFAVEGGRFFYRVGEQKGEAKFGDFVICPPHTVFQRKTLEPLSFHFLQFVWLSEPSLGDEAVWKGKLTINDTERLSSNYRYLRQLPGWDEESTLHKQHMVNDLLRLVKMERDHKDDPSTEVDSLMEKARKYMTEYAYGSLSLLDLAVSLGLTPVQFTRKFRKAFGLTPSEFLNEKRLTKARHLLEGSTLTLDAIAEKCGFENGFYLSRVFTQKMGIAPSIYRSRHRV</sequence>
<evidence type="ECO:0000259" key="4">
    <source>
        <dbReference type="PROSITE" id="PS01124"/>
    </source>
</evidence>
<dbReference type="RefSeq" id="WP_029199368.1">
    <property type="nucleotide sequence ID" value="NZ_JAMDMW010000079.1"/>
</dbReference>
<accession>A0ABT4GKI6</accession>
<evidence type="ECO:0000256" key="1">
    <source>
        <dbReference type="ARBA" id="ARBA00023015"/>
    </source>
</evidence>
<name>A0ABT4GKI6_9BACL</name>
<gene>
    <name evidence="5" type="ORF">M5X19_27940</name>
</gene>
<dbReference type="SMART" id="SM00342">
    <property type="entry name" value="HTH_ARAC"/>
    <property type="match status" value="1"/>
</dbReference>
<keyword evidence="6" id="KW-1185">Reference proteome</keyword>
<dbReference type="PANTHER" id="PTHR43280">
    <property type="entry name" value="ARAC-FAMILY TRANSCRIPTIONAL REGULATOR"/>
    <property type="match status" value="1"/>
</dbReference>
<proteinExistence type="predicted"/>
<evidence type="ECO:0000256" key="3">
    <source>
        <dbReference type="ARBA" id="ARBA00023163"/>
    </source>
</evidence>
<dbReference type="Proteomes" id="UP001527099">
    <property type="component" value="Unassembled WGS sequence"/>
</dbReference>
<dbReference type="InterPro" id="IPR018062">
    <property type="entry name" value="HTH_AraC-typ_CS"/>
</dbReference>